<keyword evidence="1" id="KW-0808">Transferase</keyword>
<evidence type="ECO:0000313" key="9">
    <source>
        <dbReference type="Proteomes" id="UP001165652"/>
    </source>
</evidence>
<dbReference type="InterPro" id="IPR006203">
    <property type="entry name" value="GHMP_knse_ATP-bd_CS"/>
</dbReference>
<keyword evidence="3 8" id="KW-0418">Kinase</keyword>
<dbReference type="InterPro" id="IPR014606">
    <property type="entry name" value="Heptose_7-P_kinase"/>
</dbReference>
<protein>
    <submittedName>
        <fullName evidence="8">GHMP kinase</fullName>
    </submittedName>
</protein>
<reference evidence="8" key="2">
    <citation type="submission" date="2023-02" db="EMBL/GenBank/DDBJ databases">
        <authorList>
            <person name="Rayyan A."/>
            <person name="Meyer T."/>
            <person name="Kyndt J.A."/>
        </authorList>
    </citation>
    <scope>NUCLEOTIDE SEQUENCE</scope>
    <source>
        <strain evidence="8">DSM 9987</strain>
    </source>
</reference>
<dbReference type="EMBL" id="JAQQLI010000001">
    <property type="protein sequence ID" value="MDC7784329.1"/>
    <property type="molecule type" value="Genomic_DNA"/>
</dbReference>
<gene>
    <name evidence="8" type="ORF">PQJ73_01420</name>
</gene>
<dbReference type="InterPro" id="IPR036554">
    <property type="entry name" value="GHMP_kinase_C_sf"/>
</dbReference>
<dbReference type="PRINTS" id="PR00960">
    <property type="entry name" value="LMBPPROTEIN"/>
</dbReference>
<dbReference type="InterPro" id="IPR001174">
    <property type="entry name" value="HddA/FKP"/>
</dbReference>
<evidence type="ECO:0000259" key="6">
    <source>
        <dbReference type="Pfam" id="PF00288"/>
    </source>
</evidence>
<proteinExistence type="inferred from homology"/>
<dbReference type="PROSITE" id="PS00627">
    <property type="entry name" value="GHMP_KINASES_ATP"/>
    <property type="match status" value="1"/>
</dbReference>
<feature type="domain" description="GHMP kinase C-terminal" evidence="7">
    <location>
        <begin position="241"/>
        <end position="321"/>
    </location>
</feature>
<dbReference type="PANTHER" id="PTHR32463:SF0">
    <property type="entry name" value="L-FUCOSE KINASE"/>
    <property type="match status" value="1"/>
</dbReference>
<keyword evidence="4" id="KW-0067">ATP-binding</keyword>
<dbReference type="Pfam" id="PF08544">
    <property type="entry name" value="GHMP_kinases_C"/>
    <property type="match status" value="1"/>
</dbReference>
<dbReference type="SUPFAM" id="SSF55060">
    <property type="entry name" value="GHMP Kinase, C-terminal domain"/>
    <property type="match status" value="1"/>
</dbReference>
<evidence type="ECO:0000256" key="2">
    <source>
        <dbReference type="ARBA" id="ARBA00022741"/>
    </source>
</evidence>
<comment type="caution">
    <text evidence="8">The sequence shown here is derived from an EMBL/GenBank/DDBJ whole genome shotgun (WGS) entry which is preliminary data.</text>
</comment>
<name>A0ABT5J3V8_RHOTP</name>
<keyword evidence="9" id="KW-1185">Reference proteome</keyword>
<dbReference type="InterPro" id="IPR020568">
    <property type="entry name" value="Ribosomal_Su5_D2-typ_SF"/>
</dbReference>
<dbReference type="PIRSF" id="PIRSF036406">
    <property type="entry name" value="Hept_kin"/>
    <property type="match status" value="1"/>
</dbReference>
<dbReference type="GO" id="GO:0016301">
    <property type="term" value="F:kinase activity"/>
    <property type="evidence" value="ECO:0007669"/>
    <property type="project" value="UniProtKB-KW"/>
</dbReference>
<dbReference type="InterPro" id="IPR052203">
    <property type="entry name" value="GHMP_Kinase-Related"/>
</dbReference>
<evidence type="ECO:0000259" key="7">
    <source>
        <dbReference type="Pfam" id="PF08544"/>
    </source>
</evidence>
<dbReference type="Pfam" id="PF00288">
    <property type="entry name" value="GHMP_kinases_N"/>
    <property type="match status" value="1"/>
</dbReference>
<comment type="similarity">
    <text evidence="5">Belongs to the GHMP kinase family.</text>
</comment>
<sequence>MIRARAPLRLGFAGGGTDVSPFCDEHGGLVMNATVKLYAYAYLTSSSDDCLRFDAADIDECFTGPAVAEVPLQGTSLLHKGVYNRMVRQFNGGQALPVEVRTTVDVPAGSGLGSSSTLVVALVEAFRNYLNLPLGEYDIARLAFEIEREEIGLSGGRQDQYAAAFGGFNFMEFSAGDRVVINPLRIKPTTLWELESSIVLCYTGKSRSSAEIIDRQIRNMRTDHKASIESLLLLRQEAIDMKEAILKGEIRKVGEALHRGWLAKQKTAPGISTDRIATLIEAALAAGAYAGKVSGAGGGGFVMLLSDPPRRHEVVRALAELGGVVLPCNFTSSGVESWRW</sequence>
<evidence type="ECO:0000256" key="1">
    <source>
        <dbReference type="ARBA" id="ARBA00022679"/>
    </source>
</evidence>
<dbReference type="PANTHER" id="PTHR32463">
    <property type="entry name" value="L-FUCOSE KINASE"/>
    <property type="match status" value="1"/>
</dbReference>
<dbReference type="RefSeq" id="WP_272775173.1">
    <property type="nucleotide sequence ID" value="NZ_JAQQLI010000001.1"/>
</dbReference>
<dbReference type="Gene3D" id="3.30.230.120">
    <property type="match status" value="1"/>
</dbReference>
<evidence type="ECO:0000313" key="8">
    <source>
        <dbReference type="EMBL" id="MDC7784329.1"/>
    </source>
</evidence>
<dbReference type="InterPro" id="IPR006204">
    <property type="entry name" value="GHMP_kinase_N_dom"/>
</dbReference>
<dbReference type="Proteomes" id="UP001165652">
    <property type="component" value="Unassembled WGS sequence"/>
</dbReference>
<reference evidence="8" key="1">
    <citation type="journal article" date="2023" name="Microbiol Resour">
        <title>Genome Sequences of Rhodoplanes serenus and Two Thermotolerant Strains, Rhodoplanes tepidamans and 'Rhodoplanes cryptolactis,' Further Refine the Genus.</title>
        <authorList>
            <person name="Rayyan A.A."/>
            <person name="Kyndt J.A."/>
        </authorList>
    </citation>
    <scope>NUCLEOTIDE SEQUENCE</scope>
    <source>
        <strain evidence="8">DSM 9987</strain>
    </source>
</reference>
<feature type="domain" description="GHMP kinase N-terminal" evidence="6">
    <location>
        <begin position="80"/>
        <end position="167"/>
    </location>
</feature>
<dbReference type="InterPro" id="IPR013750">
    <property type="entry name" value="GHMP_kinase_C_dom"/>
</dbReference>
<dbReference type="SUPFAM" id="SSF54211">
    <property type="entry name" value="Ribosomal protein S5 domain 2-like"/>
    <property type="match status" value="1"/>
</dbReference>
<organism evidence="8 9">
    <name type="scientific">Rhodoplanes tepidamans</name>
    <name type="common">Rhodoplanes cryptolactis</name>
    <dbReference type="NCBI Taxonomy" id="200616"/>
    <lineage>
        <taxon>Bacteria</taxon>
        <taxon>Pseudomonadati</taxon>
        <taxon>Pseudomonadota</taxon>
        <taxon>Alphaproteobacteria</taxon>
        <taxon>Hyphomicrobiales</taxon>
        <taxon>Nitrobacteraceae</taxon>
        <taxon>Rhodoplanes</taxon>
    </lineage>
</organism>
<evidence type="ECO:0000256" key="5">
    <source>
        <dbReference type="ARBA" id="ARBA00038121"/>
    </source>
</evidence>
<evidence type="ECO:0000256" key="3">
    <source>
        <dbReference type="ARBA" id="ARBA00022777"/>
    </source>
</evidence>
<accession>A0ABT5J3V8</accession>
<keyword evidence="2" id="KW-0547">Nucleotide-binding</keyword>
<evidence type="ECO:0000256" key="4">
    <source>
        <dbReference type="ARBA" id="ARBA00022840"/>
    </source>
</evidence>